<dbReference type="EMBL" id="JAHLDV010000004">
    <property type="protein sequence ID" value="MBU3158724.1"/>
    <property type="molecule type" value="Genomic_DNA"/>
</dbReference>
<accession>A0ABS6BRW9</accession>
<evidence type="ECO:0000256" key="1">
    <source>
        <dbReference type="SAM" id="Coils"/>
    </source>
</evidence>
<gene>
    <name evidence="3" type="ORF">KPL37_02905</name>
</gene>
<protein>
    <submittedName>
        <fullName evidence="3">Uncharacterized protein</fullName>
    </submittedName>
</protein>
<evidence type="ECO:0000256" key="2">
    <source>
        <dbReference type="SAM" id="SignalP"/>
    </source>
</evidence>
<evidence type="ECO:0000313" key="4">
    <source>
        <dbReference type="Proteomes" id="UP000776252"/>
    </source>
</evidence>
<feature type="chain" id="PRO_5046778906" evidence="2">
    <location>
        <begin position="26"/>
        <end position="254"/>
    </location>
</feature>
<feature type="coiled-coil region" evidence="1">
    <location>
        <begin position="72"/>
        <end position="106"/>
    </location>
</feature>
<organism evidence="3 4">
    <name type="scientific">Clostridium frigoris</name>
    <dbReference type="NCBI Taxonomy" id="205327"/>
    <lineage>
        <taxon>Bacteria</taxon>
        <taxon>Bacillati</taxon>
        <taxon>Bacillota</taxon>
        <taxon>Clostridia</taxon>
        <taxon>Eubacteriales</taxon>
        <taxon>Clostridiaceae</taxon>
        <taxon>Clostridium</taxon>
    </lineage>
</organism>
<proteinExistence type="predicted"/>
<dbReference type="RefSeq" id="WP_216145935.1">
    <property type="nucleotide sequence ID" value="NZ_JAHLDV010000004.1"/>
</dbReference>
<feature type="signal peptide" evidence="2">
    <location>
        <begin position="1"/>
        <end position="25"/>
    </location>
</feature>
<keyword evidence="4" id="KW-1185">Reference proteome</keyword>
<comment type="caution">
    <text evidence="3">The sequence shown here is derived from an EMBL/GenBank/DDBJ whole genome shotgun (WGS) entry which is preliminary data.</text>
</comment>
<name>A0ABS6BRW9_9CLOT</name>
<dbReference type="Proteomes" id="UP000776252">
    <property type="component" value="Unassembled WGS sequence"/>
</dbReference>
<sequence>MLNYKKMILSTTLAMAILAPSAVFAGTLNNVTPKCDMKVCKENSVKTNSKMNCCKECSMAANCKMECCKTDKKLLTNKEEKQEGQKENLQAKIQMYDKALQNAEKYVPGATKKGYASVTKTKELAKQIINIRKEKINVDTLPLKNEFKTEVTAIELKAQKGKITKQEAKEQLIAKQQEKKLQVKSIKDQFKNENKTQKDDIKVKKDVVIRSFKNFVISIDSKDSKIIEKSFNIYIQNINELNTMLQQLINQTPA</sequence>
<keyword evidence="2" id="KW-0732">Signal</keyword>
<reference evidence="3 4" key="1">
    <citation type="submission" date="2021-06" db="EMBL/GenBank/DDBJ databases">
        <title>Clostridia strains as spoilage organisms.</title>
        <authorList>
            <person name="Wambui J."/>
            <person name="Stephan R."/>
            <person name="Stevens M.J.A."/>
        </authorList>
    </citation>
    <scope>NUCLEOTIDE SEQUENCE [LARGE SCALE GENOMIC DNA]</scope>
    <source>
        <strain evidence="3 4">DSM 14204</strain>
    </source>
</reference>
<keyword evidence="1" id="KW-0175">Coiled coil</keyword>
<evidence type="ECO:0000313" key="3">
    <source>
        <dbReference type="EMBL" id="MBU3158724.1"/>
    </source>
</evidence>